<evidence type="ECO:0000313" key="9">
    <source>
        <dbReference type="Proteomes" id="UP001567350"/>
    </source>
</evidence>
<keyword evidence="3" id="KW-0732">Signal</keyword>
<dbReference type="InterPro" id="IPR000527">
    <property type="entry name" value="Flag_Lring"/>
</dbReference>
<dbReference type="PANTHER" id="PTHR34933:SF1">
    <property type="entry name" value="FLAGELLAR L-RING PROTEIN"/>
    <property type="match status" value="1"/>
</dbReference>
<keyword evidence="8" id="KW-0969">Cilium</keyword>
<evidence type="ECO:0000256" key="7">
    <source>
        <dbReference type="HAMAP-Rule" id="MF_00415"/>
    </source>
</evidence>
<dbReference type="PRINTS" id="PR01008">
    <property type="entry name" value="FLGLRINGFLGH"/>
</dbReference>
<evidence type="ECO:0000256" key="6">
    <source>
        <dbReference type="ARBA" id="ARBA00023237"/>
    </source>
</evidence>
<organism evidence="8 9">
    <name type="scientific">Comamonas jiangduensis</name>
    <dbReference type="NCBI Taxonomy" id="1194168"/>
    <lineage>
        <taxon>Bacteria</taxon>
        <taxon>Pseudomonadati</taxon>
        <taxon>Pseudomonadota</taxon>
        <taxon>Betaproteobacteria</taxon>
        <taxon>Burkholderiales</taxon>
        <taxon>Comamonadaceae</taxon>
        <taxon>Comamonas</taxon>
    </lineage>
</organism>
<evidence type="ECO:0000313" key="8">
    <source>
        <dbReference type="EMBL" id="MEZ2739820.1"/>
    </source>
</evidence>
<comment type="function">
    <text evidence="1 7">Assembles around the rod to form the L-ring and probably protects the motor/basal body from shearing forces during rotation.</text>
</comment>
<dbReference type="EMBL" id="JBGJLR010000010">
    <property type="protein sequence ID" value="MEZ2739820.1"/>
    <property type="molecule type" value="Genomic_DNA"/>
</dbReference>
<comment type="subunit">
    <text evidence="7">The basal body constitutes a major portion of the flagellar organelle and consists of four rings (L,P,S, and M) mounted on a central rod.</text>
</comment>
<keyword evidence="8" id="KW-0966">Cell projection</keyword>
<accession>A0ABV4ID89</accession>
<gene>
    <name evidence="7" type="primary">flgH</name>
    <name evidence="8" type="ORF">ACBP88_10245</name>
</gene>
<keyword evidence="8" id="KW-0282">Flagellum</keyword>
<keyword evidence="9" id="KW-1185">Reference proteome</keyword>
<dbReference type="RefSeq" id="WP_370892333.1">
    <property type="nucleotide sequence ID" value="NZ_JBGJLR010000010.1"/>
</dbReference>
<dbReference type="PANTHER" id="PTHR34933">
    <property type="entry name" value="FLAGELLAR L-RING PROTEIN"/>
    <property type="match status" value="1"/>
</dbReference>
<comment type="similarity">
    <text evidence="2 7">Belongs to the FlgH family.</text>
</comment>
<proteinExistence type="inferred from homology"/>
<protein>
    <recommendedName>
        <fullName evidence="7">Flagellar L-ring protein</fullName>
    </recommendedName>
    <alternativeName>
        <fullName evidence="7">Basal body L-ring protein</fullName>
    </alternativeName>
</protein>
<keyword evidence="5 7" id="KW-0975">Bacterial flagellum</keyword>
<dbReference type="Pfam" id="PF02107">
    <property type="entry name" value="FlgH"/>
    <property type="match status" value="1"/>
</dbReference>
<reference evidence="8 9" key="1">
    <citation type="submission" date="2024-08" db="EMBL/GenBank/DDBJ databases">
        <authorList>
            <person name="Feng Z."/>
            <person name="Ronholm J."/>
        </authorList>
    </citation>
    <scope>NUCLEOTIDE SEQUENCE [LARGE SCALE GENOMIC DNA]</scope>
    <source>
        <strain evidence="8 9">4-AB0-8</strain>
    </source>
</reference>
<keyword evidence="6 7" id="KW-0998">Cell outer membrane</keyword>
<name>A0ABV4ID89_9BURK</name>
<evidence type="ECO:0000256" key="4">
    <source>
        <dbReference type="ARBA" id="ARBA00023136"/>
    </source>
</evidence>
<comment type="subcellular location">
    <subcellularLocation>
        <location evidence="7">Cell outer membrane</location>
    </subcellularLocation>
    <subcellularLocation>
        <location evidence="7">Bacterial flagellum basal body</location>
    </subcellularLocation>
</comment>
<dbReference type="HAMAP" id="MF_00415">
    <property type="entry name" value="FlgH"/>
    <property type="match status" value="1"/>
</dbReference>
<evidence type="ECO:0000256" key="1">
    <source>
        <dbReference type="ARBA" id="ARBA00002591"/>
    </source>
</evidence>
<sequence length="247" mass="25838">MSAASHPTHPVIALAQRAPRLVLWGAASLVVSGCAFNEPPPVELHDQTKPLPATAIAVPQPQAQATGGLFQANRYRPPFESRRARLVGDLVTIQIAEKVTASQQSSSTVNRDSKMSAGITDLPGLTGGALGTAQKLGKLGVGSNTDFEGGGGTTSANTFTGSITATVVEVLPNGHLLVTGEKQIGVNQNVDVLRFTGTVDPYLLAPNSIISSTQVANVRVESRGRGQQNSAQAIGWLSRFFLSFIPF</sequence>
<evidence type="ECO:0000256" key="2">
    <source>
        <dbReference type="ARBA" id="ARBA00006929"/>
    </source>
</evidence>
<keyword evidence="4 7" id="KW-0472">Membrane</keyword>
<dbReference type="Proteomes" id="UP001567350">
    <property type="component" value="Unassembled WGS sequence"/>
</dbReference>
<evidence type="ECO:0000256" key="3">
    <source>
        <dbReference type="ARBA" id="ARBA00022729"/>
    </source>
</evidence>
<evidence type="ECO:0000256" key="5">
    <source>
        <dbReference type="ARBA" id="ARBA00023143"/>
    </source>
</evidence>
<comment type="caution">
    <text evidence="8">The sequence shown here is derived from an EMBL/GenBank/DDBJ whole genome shotgun (WGS) entry which is preliminary data.</text>
</comment>